<sequence length="962" mass="109955">MEKIPLISCVMPTYGRPEYLHESLEMFLSQDYENKELLIVNDCPGQTIIGEYPQVRIINCKKRFHSLGEKRNFAIQEAAGNWIAVWDDDDIYLPWRLSFTMQEISEFQTPLYRPASFWAYWGETTLHSNQCTPEWISHPLVTMHKDLWEAVGGYPSITLCEDAALFKKIRNYLKVDWLTYPIDNTDRYMVMRGQSLYKHTSVRGGKQKPQTAPGDIYLTPKHINDDVLRSSTEQLINKRPNQKHDIQCSNSKVRSLCNTNWFTKRISNTFLDDLPLVKKKVGFGNLGRHGCLGYENGHVIVKNRRIKHSLSTHPPASLTYQLDGHYNSLESFVGFNDDVSGRTTSADFNIYADGELIESAKNISPGAPLFKIKADLRGTKELRLEVVSDQWDFCHAVWVEPLLIHEDAQNQITSDFIDCLGRAEIEIPNIETENVPDLCIATVASPEYETWLESFLTSLKMHSECEDALVAVFCFNCTPKMKQLIDQHGAVCVTCRNLAQINMASKSVLYSVSKVISAKKYLCLDVDMLILRPLGGILEALNILPPSSVLTCRDSANILNLKKALVGLYGSDPSELQKFAGESTLKLLDYPHVINDGLIAATQTAMNTIDTVIRNFPNAANWVSMKSNSIPWRNQFVFNLALAKLDCAVLIDSTMNWQLNHREIVIDKAEGSVKTKQNQKPVTCLHFNGGGRNKHQDFRKSFLVTEALHDHNISFKNDILSLKHTYHKNKSSVRFVICSERRTGSHMLATALNQHDELSVAGEILQRPKFFGLESNGNHEFDAKQLIENSFRQFNGCIIHRQHRRAMRLLRDVDNIRVIFLRRQDWLSQMASDIIAKKTNIWHVAQRGKEYLSDDGVFETPNTTSEITPSMKQCFAFLHEQIQQELEALEQFQKLPILFLSYEELQLHWEKTIQQVLSFLGVAEMKLEPTTRKQEQRPIHEVVTNKSLIKTAFAGSRWELKD</sequence>
<dbReference type="InterPro" id="IPR029044">
    <property type="entry name" value="Nucleotide-diphossugar_trans"/>
</dbReference>
<protein>
    <submittedName>
        <fullName evidence="2">Putative glycosyl transferase</fullName>
    </submittedName>
</protein>
<dbReference type="SUPFAM" id="SSF52540">
    <property type="entry name" value="P-loop containing nucleoside triphosphate hydrolases"/>
    <property type="match status" value="1"/>
</dbReference>
<dbReference type="GO" id="GO:0016758">
    <property type="term" value="F:hexosyltransferase activity"/>
    <property type="evidence" value="ECO:0007669"/>
    <property type="project" value="UniProtKB-ARBA"/>
</dbReference>
<reference evidence="2 3" key="1">
    <citation type="submission" date="2019-02" db="EMBL/GenBank/DDBJ databases">
        <title>Deep-cultivation of Planctomycetes and their phenomic and genomic characterization uncovers novel biology.</title>
        <authorList>
            <person name="Wiegand S."/>
            <person name="Jogler M."/>
            <person name="Boedeker C."/>
            <person name="Pinto D."/>
            <person name="Vollmers J."/>
            <person name="Rivas-Marin E."/>
            <person name="Kohn T."/>
            <person name="Peeters S.H."/>
            <person name="Heuer A."/>
            <person name="Rast P."/>
            <person name="Oberbeckmann S."/>
            <person name="Bunk B."/>
            <person name="Jeske O."/>
            <person name="Meyerdierks A."/>
            <person name="Storesund J.E."/>
            <person name="Kallscheuer N."/>
            <person name="Luecker S."/>
            <person name="Lage O.M."/>
            <person name="Pohl T."/>
            <person name="Merkel B.J."/>
            <person name="Hornburger P."/>
            <person name="Mueller R.-W."/>
            <person name="Bruemmer F."/>
            <person name="Labrenz M."/>
            <person name="Spormann A.M."/>
            <person name="Op den Camp H."/>
            <person name="Overmann J."/>
            <person name="Amann R."/>
            <person name="Jetten M.S.M."/>
            <person name="Mascher T."/>
            <person name="Medema M.H."/>
            <person name="Devos D.P."/>
            <person name="Kaster A.-K."/>
            <person name="Ovreas L."/>
            <person name="Rohde M."/>
            <person name="Galperin M.Y."/>
            <person name="Jogler C."/>
        </authorList>
    </citation>
    <scope>NUCLEOTIDE SEQUENCE [LARGE SCALE GENOMIC DNA]</scope>
    <source>
        <strain evidence="2 3">Pan153</strain>
    </source>
</reference>
<dbReference type="Gene3D" id="3.90.550.10">
    <property type="entry name" value="Spore Coat Polysaccharide Biosynthesis Protein SpsA, Chain A"/>
    <property type="match status" value="2"/>
</dbReference>
<dbReference type="InterPro" id="IPR013222">
    <property type="entry name" value="Glyco_hyd_98_carb-bd"/>
</dbReference>
<dbReference type="PANTHER" id="PTHR22916">
    <property type="entry name" value="GLYCOSYLTRANSFERASE"/>
    <property type="match status" value="1"/>
</dbReference>
<dbReference type="CDD" id="cd00761">
    <property type="entry name" value="Glyco_tranf_GTA_type"/>
    <property type="match status" value="1"/>
</dbReference>
<dbReference type="Pfam" id="PF08305">
    <property type="entry name" value="NPCBM"/>
    <property type="match status" value="1"/>
</dbReference>
<dbReference type="InterPro" id="IPR001173">
    <property type="entry name" value="Glyco_trans_2-like"/>
</dbReference>
<proteinExistence type="predicted"/>
<dbReference type="Gene3D" id="3.40.50.300">
    <property type="entry name" value="P-loop containing nucleotide triphosphate hydrolases"/>
    <property type="match status" value="1"/>
</dbReference>
<accession>A0A518FLG1</accession>
<name>A0A518FLG1_9PLAN</name>
<gene>
    <name evidence="2" type="ORF">Pan153_17400</name>
</gene>
<dbReference type="OrthoDB" id="215285at2"/>
<dbReference type="SUPFAM" id="SSF53448">
    <property type="entry name" value="Nucleotide-diphospho-sugar transferases"/>
    <property type="match status" value="2"/>
</dbReference>
<dbReference type="EMBL" id="CP036317">
    <property type="protein sequence ID" value="QDV17105.1"/>
    <property type="molecule type" value="Genomic_DNA"/>
</dbReference>
<dbReference type="PANTHER" id="PTHR22916:SF3">
    <property type="entry name" value="UDP-GLCNAC:BETAGAL BETA-1,3-N-ACETYLGLUCOSAMINYLTRANSFERASE-LIKE PROTEIN 1"/>
    <property type="match status" value="1"/>
</dbReference>
<evidence type="ECO:0000259" key="1">
    <source>
        <dbReference type="SMART" id="SM00776"/>
    </source>
</evidence>
<dbReference type="Proteomes" id="UP000320839">
    <property type="component" value="Chromosome"/>
</dbReference>
<dbReference type="InterPro" id="IPR027417">
    <property type="entry name" value="P-loop_NTPase"/>
</dbReference>
<dbReference type="SUPFAM" id="SSF49785">
    <property type="entry name" value="Galactose-binding domain-like"/>
    <property type="match status" value="1"/>
</dbReference>
<dbReference type="Gene3D" id="2.60.120.1060">
    <property type="entry name" value="NPCBM/NEW2 domain"/>
    <property type="match status" value="1"/>
</dbReference>
<dbReference type="Pfam" id="PF00535">
    <property type="entry name" value="Glycos_transf_2"/>
    <property type="match status" value="1"/>
</dbReference>
<dbReference type="RefSeq" id="WP_145455070.1">
    <property type="nucleotide sequence ID" value="NZ_CP036317.1"/>
</dbReference>
<keyword evidence="2" id="KW-0808">Transferase</keyword>
<dbReference type="SMART" id="SM00776">
    <property type="entry name" value="NPCBM"/>
    <property type="match status" value="1"/>
</dbReference>
<dbReference type="AlphaFoldDB" id="A0A518FLG1"/>
<evidence type="ECO:0000313" key="3">
    <source>
        <dbReference type="Proteomes" id="UP000320839"/>
    </source>
</evidence>
<organism evidence="2 3">
    <name type="scientific">Gimesia panareensis</name>
    <dbReference type="NCBI Taxonomy" id="2527978"/>
    <lineage>
        <taxon>Bacteria</taxon>
        <taxon>Pseudomonadati</taxon>
        <taxon>Planctomycetota</taxon>
        <taxon>Planctomycetia</taxon>
        <taxon>Planctomycetales</taxon>
        <taxon>Planctomycetaceae</taxon>
        <taxon>Gimesia</taxon>
    </lineage>
</organism>
<dbReference type="InterPro" id="IPR008979">
    <property type="entry name" value="Galactose-bd-like_sf"/>
</dbReference>
<feature type="domain" description="Glycosyl hydrolase family 98 putative carbohydrate-binding module" evidence="1">
    <location>
        <begin position="265"/>
        <end position="405"/>
    </location>
</feature>
<evidence type="ECO:0000313" key="2">
    <source>
        <dbReference type="EMBL" id="QDV17105.1"/>
    </source>
</evidence>
<dbReference type="InterPro" id="IPR038637">
    <property type="entry name" value="NPCBM_sf"/>
</dbReference>